<dbReference type="EMBL" id="JAWJWE010000002">
    <property type="protein sequence ID" value="KAK6642455.1"/>
    <property type="molecule type" value="Genomic_DNA"/>
</dbReference>
<proteinExistence type="predicted"/>
<organism evidence="1 2">
    <name type="scientific">Polyplax serrata</name>
    <name type="common">Common mouse louse</name>
    <dbReference type="NCBI Taxonomy" id="468196"/>
    <lineage>
        <taxon>Eukaryota</taxon>
        <taxon>Metazoa</taxon>
        <taxon>Ecdysozoa</taxon>
        <taxon>Arthropoda</taxon>
        <taxon>Hexapoda</taxon>
        <taxon>Insecta</taxon>
        <taxon>Pterygota</taxon>
        <taxon>Neoptera</taxon>
        <taxon>Paraneoptera</taxon>
        <taxon>Psocodea</taxon>
        <taxon>Troctomorpha</taxon>
        <taxon>Phthiraptera</taxon>
        <taxon>Anoplura</taxon>
        <taxon>Polyplacidae</taxon>
        <taxon>Polyplax</taxon>
    </lineage>
</organism>
<dbReference type="Proteomes" id="UP001372834">
    <property type="component" value="Unassembled WGS sequence"/>
</dbReference>
<evidence type="ECO:0000313" key="2">
    <source>
        <dbReference type="Proteomes" id="UP001372834"/>
    </source>
</evidence>
<dbReference type="AlphaFoldDB" id="A0AAN8PZ51"/>
<gene>
    <name evidence="1" type="ORF">RUM43_003957</name>
</gene>
<comment type="caution">
    <text evidence="1">The sequence shown here is derived from an EMBL/GenBank/DDBJ whole genome shotgun (WGS) entry which is preliminary data.</text>
</comment>
<protein>
    <submittedName>
        <fullName evidence="1">Uncharacterized protein</fullName>
    </submittedName>
</protein>
<name>A0AAN8PZ51_POLSC</name>
<sequence length="150" mass="17746">MLLEDNQSANLEYREDDHPDGLTHTLSAFYLLKKMRAISSKQNRSWKSSSIIQINRDLNCDREDKLSQFSENYHIRLEKVLGEREETGSIGTDTDFGNSWRQPIYMPFSLVSTNIFLQFENRQIKISFFYSSFPEKDLYYFYVIETSARV</sequence>
<evidence type="ECO:0000313" key="1">
    <source>
        <dbReference type="EMBL" id="KAK6642455.1"/>
    </source>
</evidence>
<reference evidence="1 2" key="1">
    <citation type="submission" date="2023-10" db="EMBL/GenBank/DDBJ databases">
        <title>Genomes of two closely related lineages of the louse Polyplax serrata with different host specificities.</title>
        <authorList>
            <person name="Martinu J."/>
            <person name="Tarabai H."/>
            <person name="Stefka J."/>
            <person name="Hypsa V."/>
        </authorList>
    </citation>
    <scope>NUCLEOTIDE SEQUENCE [LARGE SCALE GENOMIC DNA]</scope>
    <source>
        <strain evidence="1">HR10_N</strain>
    </source>
</reference>
<accession>A0AAN8PZ51</accession>